<keyword evidence="1" id="KW-0677">Repeat</keyword>
<name>A0A6P1KRC0_FAUOS</name>
<dbReference type="InterPro" id="IPR044927">
    <property type="entry name" value="Endonuclea_NS_2"/>
</dbReference>
<dbReference type="Pfam" id="PF20148">
    <property type="entry name" value="DUF6531"/>
    <property type="match status" value="1"/>
</dbReference>
<dbReference type="InterPro" id="IPR050708">
    <property type="entry name" value="T6SS_VgrG/RHS"/>
</dbReference>
<dbReference type="InterPro" id="IPR001826">
    <property type="entry name" value="RHS"/>
</dbReference>
<keyword evidence="7" id="KW-0614">Plasmid</keyword>
<evidence type="ECO:0000259" key="4">
    <source>
        <dbReference type="Pfam" id="PF13930"/>
    </source>
</evidence>
<dbReference type="EMBL" id="CP047227">
    <property type="protein sequence ID" value="QHG10794.1"/>
    <property type="molecule type" value="Genomic_DNA"/>
</dbReference>
<evidence type="ECO:0000256" key="1">
    <source>
        <dbReference type="ARBA" id="ARBA00022737"/>
    </source>
</evidence>
<dbReference type="InterPro" id="IPR044929">
    <property type="entry name" value="DNA/RNA_non-sp_Endonuclease_sf"/>
</dbReference>
<feature type="domain" description="RHS protein conserved region" evidence="3">
    <location>
        <begin position="1385"/>
        <end position="1416"/>
    </location>
</feature>
<dbReference type="NCBIfam" id="TIGR03696">
    <property type="entry name" value="Rhs_assc_core"/>
    <property type="match status" value="1"/>
</dbReference>
<evidence type="ECO:0000313" key="7">
    <source>
        <dbReference type="EMBL" id="QHG10794.1"/>
    </source>
</evidence>
<dbReference type="PANTHER" id="PTHR32305:SF15">
    <property type="entry name" value="PROTEIN RHSA-RELATED"/>
    <property type="match status" value="1"/>
</dbReference>
<feature type="domain" description="Type VII secretion system protein EssD-like" evidence="4">
    <location>
        <begin position="1507"/>
        <end position="1620"/>
    </location>
</feature>
<protein>
    <recommendedName>
        <fullName evidence="8">RHS repeat protein</fullName>
    </recommendedName>
</protein>
<dbReference type="Pfam" id="PF13930">
    <property type="entry name" value="Endonuclea_NS_2"/>
    <property type="match status" value="1"/>
</dbReference>
<dbReference type="PANTHER" id="PTHR32305">
    <property type="match status" value="1"/>
</dbReference>
<feature type="compositionally biased region" description="Low complexity" evidence="2">
    <location>
        <begin position="163"/>
        <end position="181"/>
    </location>
</feature>
<feature type="domain" description="Teneurin-like YD-shell" evidence="6">
    <location>
        <begin position="662"/>
        <end position="785"/>
    </location>
</feature>
<gene>
    <name evidence="7" type="ORF">GSF12_12460</name>
</gene>
<dbReference type="InterPro" id="IPR056823">
    <property type="entry name" value="TEN-like_YD-shell"/>
</dbReference>
<feature type="region of interest" description="Disordered" evidence="2">
    <location>
        <begin position="152"/>
        <end position="216"/>
    </location>
</feature>
<evidence type="ECO:0000259" key="5">
    <source>
        <dbReference type="Pfam" id="PF20148"/>
    </source>
</evidence>
<dbReference type="Pfam" id="PF25023">
    <property type="entry name" value="TEN_YD-shell"/>
    <property type="match status" value="1"/>
</dbReference>
<dbReference type="InterPro" id="IPR022385">
    <property type="entry name" value="Rhs_assc_core"/>
</dbReference>
<organism evidence="7">
    <name type="scientific">Faucicola osloensis</name>
    <name type="common">Moraxella osloensis</name>
    <dbReference type="NCBI Taxonomy" id="34062"/>
    <lineage>
        <taxon>Bacteria</taxon>
        <taxon>Pseudomonadati</taxon>
        <taxon>Pseudomonadota</taxon>
        <taxon>Gammaproteobacteria</taxon>
        <taxon>Moraxellales</taxon>
        <taxon>Moraxellaceae</taxon>
        <taxon>Faucicola</taxon>
    </lineage>
</organism>
<dbReference type="InterPro" id="IPR045351">
    <property type="entry name" value="DUF6531"/>
</dbReference>
<dbReference type="Gene3D" id="3.40.570.10">
    <property type="entry name" value="Extracellular Endonuclease, subunit A"/>
    <property type="match status" value="1"/>
</dbReference>
<dbReference type="InterPro" id="IPR031325">
    <property type="entry name" value="RHS_repeat"/>
</dbReference>
<evidence type="ECO:0000256" key="2">
    <source>
        <dbReference type="SAM" id="MobiDB-lite"/>
    </source>
</evidence>
<dbReference type="InterPro" id="IPR006530">
    <property type="entry name" value="YD"/>
</dbReference>
<feature type="domain" description="DUF6531" evidence="5">
    <location>
        <begin position="209"/>
        <end position="293"/>
    </location>
</feature>
<proteinExistence type="predicted"/>
<sequence>MAQDAWNQASQAYQSTVNTAKTLAGFADDLLNNKYNLEDIIGLLDDIFSYIKGPVTCEVAKIIADINKMKSTEKAKALGGLITEVALQGILAATTGGTGNAISAALKAKKVAGMASKLAGLSDKLSGGFKVAAQKLGIKDLSSLRNIFKNRADKRISQSRTPQKTQAVSKSTSSQQATTSKQDQKKQTANTGQADGKGGPCPNCPTTKKPVNPIQGVKVLSGNDDTDFILTGDLPLIWERQYVSDSKVGRGRAGDPIGWYGQGWGNTWTLCLNVRPADDLVQLIDAYGREINFPYMAIGSSFYSRYEDIRLHHDAPGQYRLTAGSSPTGDGIALHFGEIEEDNLVYPRDTTYYCTGQSDSYGHRITLSYHKYADKSHLPQFIQDSVGRLIELTFTPYKDTEHYRLISIQELTNLSKTAISELPASLQQAFLTQPLNQYRDFAQALINDGKAPKALLNTKPLVSYQYSDQGDLIAVYRHQDSVTGLTDTPSRRYEWRNHIMIAHHFADGISSYYTYNKHTITGKVIENRINNGQTYHFDYHDGYTIVTEAKDTPNESQTIYHFNEEKRWTGITDGNGNHTQFILDSFGRLIQQIDPDGHTQTFSYSGDNLTAINQLVDIDNNSRQPIWRTQQYTYQQGRLSYLIDPNGYSTHIQYDEHGQPTTITDANGHSTHIERDDKGRVIRQTLANSSSYTYEYDSLGNLTAQTDCSFNTTFYQYDEHGRLTQVTDPLGQITRYEYDTAEYRTASPVRITYPDNTREQFSYDRQGRLLCYSDAKGQTTHYQYEIDDLPSQRTDALGHTLSYAYDNQRRLIRLTNENGEHWTFDYDKGDNLISETRFDGTTAHYDYSKAGLLKHQLDTGIHHYYRYDLAGQLTDKYSLTDRRFLDKAYLPTNKSNPFHHSEADYQRYQQPTLGKNTPHRLRYQYDIAGQLIRAISPDATTTLGYDPVGQLISETLQRHHSFAQLPHGVDSDDDNSTLSQILTHNYDELGNRIKTTLPDGKCLNQLYYGSGHLYNQSLTDEQGNIFEIRHSTTNKLHQEVTRQQGELLSSFGYDPMGRLVKQYSSNDKHIVIERSYTYDKVGQLTNIASKTRLTQAVANRPNQVIVNHYQRNHQYQYDKLGRLTEHKLTDFNHHQGVQERFAFDPASNRVPLYHVQNNEQTSNTNAVNGKGIDGRTKRPTRLISQGKKIGYVYDKHGRVIQKTMVPVDKDGNELAQSQYGLVGFRQSLQLAYNANGELEKSIKIHQQGFEVTTTTTNYFYDAFGRRVAKSSELQKASKINQRGKLVRFPDSLLHLRVDEKANRQTMLMLWDGNRQIQEITDNFTFTTVYEQNSFVPVARIVERQPHVLEKAKIHEQAEWGKYGNTVLTERTKANIHHKVHTGLRIYHYHTDHLGTPQELTNDRGDVVWLNYSLAWGGSFDRLNHVDNLDGLNVSADELQPIRFQGQFFDIETNLHYNRFRYYDSDVGMFVSRDPIGLIGGNNVFQYAPNPIGWSDPWGLAKVPSIHRDSLGRITEWKFKVNHSDIGTGTPTTEATRKYARSLGGKCDDAGHAQGSNLGGSGSDKDNIFPQSINSNRGKMRDFELLIAAYLDTHPSTFADATVTAVYRGASTRPAKIKYFVEFSDGKTLKATIANPKSKCP</sequence>
<dbReference type="Pfam" id="PF03527">
    <property type="entry name" value="RHS"/>
    <property type="match status" value="1"/>
</dbReference>
<dbReference type="Gene3D" id="2.180.10.10">
    <property type="entry name" value="RHS repeat-associated core"/>
    <property type="match status" value="2"/>
</dbReference>
<feature type="region of interest" description="Disordered" evidence="2">
    <location>
        <begin position="1549"/>
        <end position="1572"/>
    </location>
</feature>
<dbReference type="NCBIfam" id="TIGR01643">
    <property type="entry name" value="YD_repeat_2x"/>
    <property type="match status" value="7"/>
</dbReference>
<evidence type="ECO:0000259" key="6">
    <source>
        <dbReference type="Pfam" id="PF25023"/>
    </source>
</evidence>
<evidence type="ECO:0000259" key="3">
    <source>
        <dbReference type="Pfam" id="PF03527"/>
    </source>
</evidence>
<evidence type="ECO:0008006" key="8">
    <source>
        <dbReference type="Google" id="ProtNLM"/>
    </source>
</evidence>
<dbReference type="Pfam" id="PF05593">
    <property type="entry name" value="RHS_repeat"/>
    <property type="match status" value="1"/>
</dbReference>
<accession>A0A6P1KRC0</accession>
<reference evidence="7" key="1">
    <citation type="journal article" date="2020" name="Microbiol. Resour. Announc.">
        <title>Complete Genome Sequence of Moraxella osloensis Strain YV1, Isolated from an Australian Wastewater Treatment Plant.</title>
        <authorList>
            <person name="Batinovic S."/>
            <person name="Rice D.T.F."/>
            <person name="Seviour R.J."/>
            <person name="Petrovski S."/>
        </authorList>
    </citation>
    <scope>NUCLEOTIDE SEQUENCE</scope>
    <source>
        <strain evidence="7">YV1</strain>
    </source>
</reference>
<geneLocation type="plasmid" evidence="7">
    <name>p1</name>
</geneLocation>